<name>A0AAV9KIW5_9SOLN</name>
<evidence type="ECO:0000313" key="4">
    <source>
        <dbReference type="Proteomes" id="UP001311915"/>
    </source>
</evidence>
<feature type="domain" description="G-patch" evidence="2">
    <location>
        <begin position="28"/>
        <end position="66"/>
    </location>
</feature>
<organism evidence="3 4">
    <name type="scientific">Solanum pinnatisectum</name>
    <name type="common">tansyleaf nightshade</name>
    <dbReference type="NCBI Taxonomy" id="50273"/>
    <lineage>
        <taxon>Eukaryota</taxon>
        <taxon>Viridiplantae</taxon>
        <taxon>Streptophyta</taxon>
        <taxon>Embryophyta</taxon>
        <taxon>Tracheophyta</taxon>
        <taxon>Spermatophyta</taxon>
        <taxon>Magnoliopsida</taxon>
        <taxon>eudicotyledons</taxon>
        <taxon>Gunneridae</taxon>
        <taxon>Pentapetalae</taxon>
        <taxon>asterids</taxon>
        <taxon>lamiids</taxon>
        <taxon>Solanales</taxon>
        <taxon>Solanaceae</taxon>
        <taxon>Solanoideae</taxon>
        <taxon>Solaneae</taxon>
        <taxon>Solanum</taxon>
    </lineage>
</organism>
<dbReference type="EMBL" id="JAWPEI010000010">
    <property type="protein sequence ID" value="KAK4713380.1"/>
    <property type="molecule type" value="Genomic_DNA"/>
</dbReference>
<evidence type="ECO:0000313" key="3">
    <source>
        <dbReference type="EMBL" id="KAK4713380.1"/>
    </source>
</evidence>
<gene>
    <name evidence="3" type="ORF">R3W88_019287</name>
</gene>
<proteinExistence type="predicted"/>
<keyword evidence="4" id="KW-1185">Reference proteome</keyword>
<feature type="compositionally biased region" description="Basic and acidic residues" evidence="1">
    <location>
        <begin position="133"/>
        <end position="150"/>
    </location>
</feature>
<feature type="compositionally biased region" description="Acidic residues" evidence="1">
    <location>
        <begin position="112"/>
        <end position="126"/>
    </location>
</feature>
<comment type="caution">
    <text evidence="3">The sequence shown here is derived from an EMBL/GenBank/DDBJ whole genome shotgun (WGS) entry which is preliminary data.</text>
</comment>
<dbReference type="Proteomes" id="UP001311915">
    <property type="component" value="Unassembled WGS sequence"/>
</dbReference>
<dbReference type="InterPro" id="IPR000467">
    <property type="entry name" value="G_patch_dom"/>
</dbReference>
<feature type="region of interest" description="Disordered" evidence="1">
    <location>
        <begin position="109"/>
        <end position="165"/>
    </location>
</feature>
<dbReference type="GO" id="GO:0003676">
    <property type="term" value="F:nucleic acid binding"/>
    <property type="evidence" value="ECO:0007669"/>
    <property type="project" value="InterPro"/>
</dbReference>
<evidence type="ECO:0000256" key="1">
    <source>
        <dbReference type="SAM" id="MobiDB-lite"/>
    </source>
</evidence>
<sequence length="165" mass="18789">MQAVRFNKKAEPYDTKLSSVVKMVVSEMLKYGYYPSSGLGPKSNGIVEPIQLKHQSGTNGLRYEPASKRVHHGSSKTIFNWTINMSLFQLESCTHINKNSQLTVMTYNESTEQGESEEQDHEEYDESMMPKNLPHEIEQVESQKKPKMDETEVVNLGDGKMVKET</sequence>
<protein>
    <recommendedName>
        <fullName evidence="2">G-patch domain-containing protein</fullName>
    </recommendedName>
</protein>
<evidence type="ECO:0000259" key="2">
    <source>
        <dbReference type="PROSITE" id="PS50174"/>
    </source>
</evidence>
<dbReference type="PROSITE" id="PS50174">
    <property type="entry name" value="G_PATCH"/>
    <property type="match status" value="1"/>
</dbReference>
<reference evidence="3 4" key="1">
    <citation type="submission" date="2023-10" db="EMBL/GenBank/DDBJ databases">
        <title>Genome-Wide Identification Analysis in wild type Solanum Pinnatisectum Reveals Some Genes Defensing Phytophthora Infestans.</title>
        <authorList>
            <person name="Sun C."/>
        </authorList>
    </citation>
    <scope>NUCLEOTIDE SEQUENCE [LARGE SCALE GENOMIC DNA]</scope>
    <source>
        <strain evidence="3">LQN</strain>
        <tissue evidence="3">Leaf</tissue>
    </source>
</reference>
<accession>A0AAV9KIW5</accession>
<dbReference type="Pfam" id="PF01585">
    <property type="entry name" value="G-patch"/>
    <property type="match status" value="1"/>
</dbReference>
<dbReference type="AlphaFoldDB" id="A0AAV9KIW5"/>